<dbReference type="AlphaFoldDB" id="A0A5C4N2G6"/>
<feature type="transmembrane region" description="Helical" evidence="2">
    <location>
        <begin position="199"/>
        <end position="220"/>
    </location>
</feature>
<feature type="transmembrane region" description="Helical" evidence="2">
    <location>
        <begin position="89"/>
        <end position="114"/>
    </location>
</feature>
<dbReference type="OrthoDB" id="3787926at2"/>
<evidence type="ECO:0000313" key="4">
    <source>
        <dbReference type="EMBL" id="TNC50678.1"/>
    </source>
</evidence>
<feature type="compositionally biased region" description="Low complexity" evidence="1">
    <location>
        <begin position="34"/>
        <end position="48"/>
    </location>
</feature>
<sequence length="254" mass="27196">MSTPTPPPSEPGRGPDRGPSGYGEGNPPYPQQPPYGQQYPQQQPSYGQQYGGQYGQQQAQYGGYDPHGSGLPQASYQIPRDPDARPVTVAMAAWVTIALSVLTILGWVLVAFGLEWMLDEMARNPGDFDLSASDIQSAQDNRALIYAMVVGFIAASVFAIVLSVLVLRRQAWARIALVVMSSLTIITGLGMILSVVALLWIVAAASVIILLFTGGANEWFARRPDGWSTPYGTGSSSYQQPGGTYGEQGPPSGW</sequence>
<feature type="compositionally biased region" description="Pro residues" evidence="1">
    <location>
        <begin position="1"/>
        <end position="10"/>
    </location>
</feature>
<evidence type="ECO:0000313" key="5">
    <source>
        <dbReference type="Proteomes" id="UP000306740"/>
    </source>
</evidence>
<protein>
    <recommendedName>
        <fullName evidence="6">DUF4064 domain-containing protein</fullName>
    </recommendedName>
</protein>
<reference evidence="4 5" key="1">
    <citation type="submission" date="2019-05" db="EMBL/GenBank/DDBJ databases">
        <title>Mumia sp. nov., isolated from the intestinal contents of plateau pika (Ochotona curzoniae) in the Qinghai-Tibet plateau of China.</title>
        <authorList>
            <person name="Tian Z."/>
        </authorList>
    </citation>
    <scope>NUCLEOTIDE SEQUENCE [LARGE SCALE GENOMIC DNA]</scope>
    <source>
        <strain evidence="5">527</strain>
        <strain evidence="4">Z527</strain>
    </source>
</reference>
<keyword evidence="2" id="KW-1133">Transmembrane helix</keyword>
<feature type="compositionally biased region" description="Polar residues" evidence="1">
    <location>
        <begin position="231"/>
        <end position="242"/>
    </location>
</feature>
<organism evidence="4 5">
    <name type="scientific">Mumia zhuanghuii</name>
    <dbReference type="NCBI Taxonomy" id="2585211"/>
    <lineage>
        <taxon>Bacteria</taxon>
        <taxon>Bacillati</taxon>
        <taxon>Actinomycetota</taxon>
        <taxon>Actinomycetes</taxon>
        <taxon>Propionibacteriales</taxon>
        <taxon>Nocardioidaceae</taxon>
        <taxon>Mumia</taxon>
    </lineage>
</organism>
<name>A0A5C4N2G6_9ACTN</name>
<evidence type="ECO:0000256" key="2">
    <source>
        <dbReference type="SAM" id="Phobius"/>
    </source>
</evidence>
<gene>
    <name evidence="4" type="ORF">FHE65_03370</name>
    <name evidence="3" type="ORF">FHE65_19930</name>
</gene>
<dbReference type="EMBL" id="VDFR01000090">
    <property type="protein sequence ID" value="TNC42910.1"/>
    <property type="molecule type" value="Genomic_DNA"/>
</dbReference>
<evidence type="ECO:0000256" key="1">
    <source>
        <dbReference type="SAM" id="MobiDB-lite"/>
    </source>
</evidence>
<feature type="region of interest" description="Disordered" evidence="1">
    <location>
        <begin position="1"/>
        <end position="79"/>
    </location>
</feature>
<feature type="compositionally biased region" description="Low complexity" evidence="1">
    <location>
        <begin position="55"/>
        <end position="64"/>
    </location>
</feature>
<proteinExistence type="predicted"/>
<dbReference type="EMBL" id="VDFR01000012">
    <property type="protein sequence ID" value="TNC50678.1"/>
    <property type="molecule type" value="Genomic_DNA"/>
</dbReference>
<keyword evidence="2" id="KW-0472">Membrane</keyword>
<keyword evidence="2" id="KW-0812">Transmembrane</keyword>
<evidence type="ECO:0008006" key="6">
    <source>
        <dbReference type="Google" id="ProtNLM"/>
    </source>
</evidence>
<feature type="transmembrane region" description="Helical" evidence="2">
    <location>
        <begin position="143"/>
        <end position="167"/>
    </location>
</feature>
<dbReference type="RefSeq" id="WP_139105278.1">
    <property type="nucleotide sequence ID" value="NZ_VDFR01000012.1"/>
</dbReference>
<feature type="region of interest" description="Disordered" evidence="1">
    <location>
        <begin position="231"/>
        <end position="254"/>
    </location>
</feature>
<evidence type="ECO:0000313" key="3">
    <source>
        <dbReference type="EMBL" id="TNC42910.1"/>
    </source>
</evidence>
<comment type="caution">
    <text evidence="4">The sequence shown here is derived from an EMBL/GenBank/DDBJ whole genome shotgun (WGS) entry which is preliminary data.</text>
</comment>
<dbReference type="Proteomes" id="UP000306740">
    <property type="component" value="Unassembled WGS sequence"/>
</dbReference>
<accession>A0A5C4N2G6</accession>
<feature type="transmembrane region" description="Helical" evidence="2">
    <location>
        <begin position="174"/>
        <end position="193"/>
    </location>
</feature>